<evidence type="ECO:0000313" key="2">
    <source>
        <dbReference type="Proteomes" id="UP000199607"/>
    </source>
</evidence>
<dbReference type="EMBL" id="FOTC01000001">
    <property type="protein sequence ID" value="SFK67540.1"/>
    <property type="molecule type" value="Genomic_DNA"/>
</dbReference>
<proteinExistence type="predicted"/>
<sequence length="58" mass="6508">MTALEECAICGAKGLPERIAVHECQDFLERRQRRVMSRFIREGGASAGRASESQEELK</sequence>
<dbReference type="AlphaFoldDB" id="A0A1I4BGW7"/>
<dbReference type="Proteomes" id="UP000199607">
    <property type="component" value="Unassembled WGS sequence"/>
</dbReference>
<accession>A0A1I4BGW7</accession>
<organism evidence="1 2">
    <name type="scientific">Halogranum rubrum</name>
    <dbReference type="NCBI Taxonomy" id="553466"/>
    <lineage>
        <taxon>Archaea</taxon>
        <taxon>Methanobacteriati</taxon>
        <taxon>Methanobacteriota</taxon>
        <taxon>Stenosarchaea group</taxon>
        <taxon>Halobacteria</taxon>
        <taxon>Halobacteriales</taxon>
        <taxon>Haloferacaceae</taxon>
    </lineage>
</organism>
<name>A0A1I4BGW7_9EURY</name>
<evidence type="ECO:0000313" key="1">
    <source>
        <dbReference type="EMBL" id="SFK67540.1"/>
    </source>
</evidence>
<keyword evidence="2" id="KW-1185">Reference proteome</keyword>
<protein>
    <submittedName>
        <fullName evidence="1">Uncharacterized protein</fullName>
    </submittedName>
</protein>
<gene>
    <name evidence="1" type="ORF">SAMN04487950_0526</name>
</gene>
<reference evidence="2" key="1">
    <citation type="submission" date="2016-10" db="EMBL/GenBank/DDBJ databases">
        <authorList>
            <person name="Varghese N."/>
            <person name="Submissions S."/>
        </authorList>
    </citation>
    <scope>NUCLEOTIDE SEQUENCE [LARGE SCALE GENOMIC DNA]</scope>
    <source>
        <strain evidence="2">CGMCC 1.7738</strain>
    </source>
</reference>